<dbReference type="PANTHER" id="PTHR10037">
    <property type="entry name" value="VOLTAGE-GATED CATION CHANNEL CALCIUM AND SODIUM"/>
    <property type="match status" value="1"/>
</dbReference>
<comment type="subcellular location">
    <subcellularLocation>
        <location evidence="1">Membrane</location>
        <topology evidence="1">Multi-pass membrane protein</topology>
    </subcellularLocation>
</comment>
<feature type="transmembrane region" description="Helical" evidence="12">
    <location>
        <begin position="478"/>
        <end position="498"/>
    </location>
</feature>
<dbReference type="SUPFAM" id="SSF81324">
    <property type="entry name" value="Voltage-gated potassium channels"/>
    <property type="match status" value="1"/>
</dbReference>
<keyword evidence="2" id="KW-0813">Transport</keyword>
<dbReference type="Pfam" id="PF00520">
    <property type="entry name" value="Ion_trans"/>
    <property type="match status" value="1"/>
</dbReference>
<evidence type="ECO:0000313" key="14">
    <source>
        <dbReference type="EMBL" id="OTF74089.1"/>
    </source>
</evidence>
<feature type="transmembrane region" description="Helical" evidence="12">
    <location>
        <begin position="510"/>
        <end position="532"/>
    </location>
</feature>
<evidence type="ECO:0000313" key="15">
    <source>
        <dbReference type="Proteomes" id="UP000194236"/>
    </source>
</evidence>
<keyword evidence="10" id="KW-0407">Ion channel</keyword>
<feature type="transmembrane region" description="Helical" evidence="12">
    <location>
        <begin position="616"/>
        <end position="641"/>
    </location>
</feature>
<evidence type="ECO:0000256" key="12">
    <source>
        <dbReference type="SAM" id="Phobius"/>
    </source>
</evidence>
<dbReference type="Gene3D" id="1.10.287.70">
    <property type="match status" value="2"/>
</dbReference>
<dbReference type="Proteomes" id="UP000194236">
    <property type="component" value="Unassembled WGS sequence"/>
</dbReference>
<dbReference type="GO" id="GO:0001518">
    <property type="term" value="C:voltage-gated sodium channel complex"/>
    <property type="evidence" value="ECO:0007669"/>
    <property type="project" value="TreeGrafter"/>
</dbReference>
<protein>
    <submittedName>
        <fullName evidence="14">Voltage-dependent T-type calcium channel subunit alpha-1H-like</fullName>
    </submittedName>
</protein>
<evidence type="ECO:0000256" key="6">
    <source>
        <dbReference type="ARBA" id="ARBA00022989"/>
    </source>
</evidence>
<evidence type="ECO:0000256" key="2">
    <source>
        <dbReference type="ARBA" id="ARBA00022448"/>
    </source>
</evidence>
<evidence type="ECO:0000256" key="8">
    <source>
        <dbReference type="ARBA" id="ARBA00023136"/>
    </source>
</evidence>
<dbReference type="EMBL" id="MUJZ01048739">
    <property type="protein sequence ID" value="OTF74089.1"/>
    <property type="molecule type" value="Genomic_DNA"/>
</dbReference>
<keyword evidence="5" id="KW-0851">Voltage-gated channel</keyword>
<name>A0A1Y3AZW8_EURMA</name>
<dbReference type="FunFam" id="1.20.120.350:FF:000009">
    <property type="entry name" value="Voltage-dependent T-type calcium channel subunit alpha"/>
    <property type="match status" value="1"/>
</dbReference>
<feature type="domain" description="Ion transport" evidence="13">
    <location>
        <begin position="476"/>
        <end position="692"/>
    </location>
</feature>
<dbReference type="GO" id="GO:0043005">
    <property type="term" value="C:neuron projection"/>
    <property type="evidence" value="ECO:0007669"/>
    <property type="project" value="TreeGrafter"/>
</dbReference>
<dbReference type="PANTHER" id="PTHR10037:SF230">
    <property type="entry name" value="CA[2+]-CHANNEL PROTEIN ALPHA[[1]] SUBUNIT T, ISOFORM F"/>
    <property type="match status" value="1"/>
</dbReference>
<dbReference type="GO" id="GO:0008332">
    <property type="term" value="F:low voltage-gated calcium channel activity"/>
    <property type="evidence" value="ECO:0007669"/>
    <property type="project" value="TreeGrafter"/>
</dbReference>
<evidence type="ECO:0000259" key="13">
    <source>
        <dbReference type="Pfam" id="PF00520"/>
    </source>
</evidence>
<gene>
    <name evidence="14" type="ORF">BLA29_001676</name>
</gene>
<comment type="caution">
    <text evidence="14">The sequence shown here is derived from an EMBL/GenBank/DDBJ whole genome shotgun (WGS) entry which is preliminary data.</text>
</comment>
<evidence type="ECO:0000256" key="11">
    <source>
        <dbReference type="SAM" id="MobiDB-lite"/>
    </source>
</evidence>
<dbReference type="OrthoDB" id="416585at2759"/>
<evidence type="ECO:0000256" key="3">
    <source>
        <dbReference type="ARBA" id="ARBA00022692"/>
    </source>
</evidence>
<evidence type="ECO:0000256" key="7">
    <source>
        <dbReference type="ARBA" id="ARBA00023065"/>
    </source>
</evidence>
<feature type="transmembrane region" description="Helical" evidence="12">
    <location>
        <begin position="552"/>
        <end position="569"/>
    </location>
</feature>
<dbReference type="InterPro" id="IPR005821">
    <property type="entry name" value="Ion_trans_dom"/>
</dbReference>
<keyword evidence="8 12" id="KW-0472">Membrane</keyword>
<accession>A0A1Y3AZW8</accession>
<evidence type="ECO:0000256" key="9">
    <source>
        <dbReference type="ARBA" id="ARBA00023180"/>
    </source>
</evidence>
<keyword evidence="6 12" id="KW-1133">Transmembrane helix</keyword>
<keyword evidence="3 12" id="KW-0812">Transmembrane</keyword>
<evidence type="ECO:0000256" key="4">
    <source>
        <dbReference type="ARBA" id="ARBA00022737"/>
    </source>
</evidence>
<dbReference type="GO" id="GO:0005248">
    <property type="term" value="F:voltage-gated sodium channel activity"/>
    <property type="evidence" value="ECO:0007669"/>
    <property type="project" value="TreeGrafter"/>
</dbReference>
<keyword evidence="15" id="KW-1185">Reference proteome</keyword>
<dbReference type="InterPro" id="IPR043203">
    <property type="entry name" value="VGCC_Ca_Na"/>
</dbReference>
<feature type="region of interest" description="Disordered" evidence="11">
    <location>
        <begin position="325"/>
        <end position="353"/>
    </location>
</feature>
<evidence type="ECO:0000256" key="5">
    <source>
        <dbReference type="ARBA" id="ARBA00022882"/>
    </source>
</evidence>
<dbReference type="GO" id="GO:0070509">
    <property type="term" value="P:calcium ion import"/>
    <property type="evidence" value="ECO:0007669"/>
    <property type="project" value="TreeGrafter"/>
</dbReference>
<feature type="transmembrane region" description="Helical" evidence="12">
    <location>
        <begin position="673"/>
        <end position="696"/>
    </location>
</feature>
<reference evidence="14 15" key="1">
    <citation type="submission" date="2017-03" db="EMBL/GenBank/DDBJ databases">
        <title>Genome Survey of Euroglyphus maynei.</title>
        <authorList>
            <person name="Arlian L.G."/>
            <person name="Morgan M.S."/>
            <person name="Rider S.D."/>
        </authorList>
    </citation>
    <scope>NUCLEOTIDE SEQUENCE [LARGE SCALE GENOMIC DNA]</scope>
    <source>
        <strain evidence="14">Arlian Lab</strain>
        <tissue evidence="14">Whole body</tissue>
    </source>
</reference>
<organism evidence="14 15">
    <name type="scientific">Euroglyphus maynei</name>
    <name type="common">Mayne's house dust mite</name>
    <dbReference type="NCBI Taxonomy" id="6958"/>
    <lineage>
        <taxon>Eukaryota</taxon>
        <taxon>Metazoa</taxon>
        <taxon>Ecdysozoa</taxon>
        <taxon>Arthropoda</taxon>
        <taxon>Chelicerata</taxon>
        <taxon>Arachnida</taxon>
        <taxon>Acari</taxon>
        <taxon>Acariformes</taxon>
        <taxon>Sarcoptiformes</taxon>
        <taxon>Astigmata</taxon>
        <taxon>Psoroptidia</taxon>
        <taxon>Analgoidea</taxon>
        <taxon>Pyroglyphidae</taxon>
        <taxon>Pyroglyphinae</taxon>
        <taxon>Euroglyphus</taxon>
    </lineage>
</organism>
<evidence type="ECO:0000256" key="1">
    <source>
        <dbReference type="ARBA" id="ARBA00004141"/>
    </source>
</evidence>
<sequence length="708" mass="79913">MERASPYAALYFVALMTFGNYVLFNLLVAILVEGFSQEDELKRSISGSSDNVEQIKQERLIYFYSHNDDLERGKFFSSGETGSSPFVPIEMQTLENPPNHIDHSIKKFNPANANDSLNNHNVILPEISIGSMALSSSQHFVRIASECSGSDMAAATGLIPPPLITRTAATPQGSPPTNGESHTPTTTTIADVCQTGSVSNVLGCGDRPIIRSKSHLEQHQDSSHQHGFPLRKELSCIQLKNLGLESEQPTVAVTKRPVTAKQRRKSFFQFRQRSSQGSMTNEQKNVTSMAEDSSCPIYAKKNIVLRRKSLAADLLRTKSITRDDDDDVLQQDHQSTTSIKPEMDHPSVSSGDRRKNSLIHEIRVLSPRNSLKGVFYSSSVISIRNCHSNEQNAGEMLTSGKKLDSSFIMATRSKECPTTTTTTTTATKASELNAKIRKFCIYFKWTSWMTVREEYSLFIFSPTNRFRRYCTWIADHPYFDYIVLIFISMNCVTLAMERPKIPPYSKEREFLNLANFVFTLVFGIEMLIKVVAKGLFYGRNAYFHNGWNIMDGSLVGISLFDILLSFVAQRSPRIFGILRVFRLLRSLRPLRVINRAPGLKLVVQTLLSSLRPIGNIVLICCTFFIIFGILGVQALMSLFVLSSKDGWVNIMYTGLDAVGVDQQPIENYNEWRLLYFISFLLLVAFFVLNIIFTDAARNRNRRRRHFVP</sequence>
<keyword evidence="7" id="KW-0406">Ion transport</keyword>
<evidence type="ECO:0000256" key="10">
    <source>
        <dbReference type="ARBA" id="ARBA00023303"/>
    </source>
</evidence>
<feature type="region of interest" description="Disordered" evidence="11">
    <location>
        <begin position="167"/>
        <end position="186"/>
    </location>
</feature>
<dbReference type="GO" id="GO:0086010">
    <property type="term" value="P:membrane depolarization during action potential"/>
    <property type="evidence" value="ECO:0007669"/>
    <property type="project" value="TreeGrafter"/>
</dbReference>
<dbReference type="AlphaFoldDB" id="A0A1Y3AZW8"/>
<feature type="compositionally biased region" description="Basic and acidic residues" evidence="11">
    <location>
        <begin position="341"/>
        <end position="353"/>
    </location>
</feature>
<dbReference type="InterPro" id="IPR027359">
    <property type="entry name" value="Volt_channel_dom_sf"/>
</dbReference>
<keyword evidence="9" id="KW-0325">Glycoprotein</keyword>
<feature type="transmembrane region" description="Helical" evidence="12">
    <location>
        <begin position="7"/>
        <end position="32"/>
    </location>
</feature>
<keyword evidence="4" id="KW-0677">Repeat</keyword>
<dbReference type="Gene3D" id="1.20.120.350">
    <property type="entry name" value="Voltage-gated potassium channels. Chain C"/>
    <property type="match status" value="1"/>
</dbReference>
<proteinExistence type="predicted"/>